<dbReference type="OrthoDB" id="5838738at2"/>
<evidence type="ECO:0000313" key="4">
    <source>
        <dbReference type="EMBL" id="OZU88006.1"/>
    </source>
</evidence>
<evidence type="ECO:0000256" key="2">
    <source>
        <dbReference type="ARBA" id="ARBA00023277"/>
    </source>
</evidence>
<gene>
    <name evidence="4" type="ORF">CIL03_12775</name>
</gene>
<dbReference type="InterPro" id="IPR015888">
    <property type="entry name" value="Fuc_isomerase_C"/>
</dbReference>
<dbReference type="GO" id="GO:0008736">
    <property type="term" value="F:L-fucose isomerase activity"/>
    <property type="evidence" value="ECO:0007669"/>
    <property type="project" value="InterPro"/>
</dbReference>
<dbReference type="GO" id="GO:0005737">
    <property type="term" value="C:cytoplasm"/>
    <property type="evidence" value="ECO:0007669"/>
    <property type="project" value="InterPro"/>
</dbReference>
<accession>A0A265N9L3</accession>
<keyword evidence="5" id="KW-1185">Reference proteome</keyword>
<dbReference type="GO" id="GO:0006004">
    <property type="term" value="P:fucose metabolic process"/>
    <property type="evidence" value="ECO:0007669"/>
    <property type="project" value="InterPro"/>
</dbReference>
<evidence type="ECO:0000256" key="1">
    <source>
        <dbReference type="ARBA" id="ARBA00023235"/>
    </source>
</evidence>
<dbReference type="InterPro" id="IPR009015">
    <property type="entry name" value="Fucose_isomerase_N/cen_sf"/>
</dbReference>
<comment type="caution">
    <text evidence="4">The sequence shown here is derived from an EMBL/GenBank/DDBJ whole genome shotgun (WGS) entry which is preliminary data.</text>
</comment>
<dbReference type="AlphaFoldDB" id="A0A265N9L3"/>
<proteinExistence type="predicted"/>
<feature type="domain" description="L-fucose isomerase C-terminal" evidence="3">
    <location>
        <begin position="358"/>
        <end position="443"/>
    </location>
</feature>
<sequence>MLKSGVLYLPIGRKTFDLEAAEIQWKKTSTYLKQVSDNVIEPESIITSPDELEEFLGTVSNESVLATVYQSVTFADAEFIQQTINRMKAPVIVWSVREPSVGGRLRLNSLTGGNSTCHFLRSEKHPYSFVFGNIDESQVQGKLRTQLSVLRVIQRLQKLKIGVVGEYPPGFFFSDTNEELLEKKIGPKIESVDLYEAFEESVKLPESKYENMISRAEKQVIGINRKDETIKRFAQFSTYMEDKIQEEEISALAIRCWPDFFNKLGAAACSTLSQFTEEGVVSACESDIHGSISMFILRELADGEAPYLGDMVHINEASNSAVFWHCGAGAYSLAHPETGAQAGVHPNRKMGFTLEFGLKPGAVTLLRLSYTKTDGYRLLIMRGKALNTPQPFNGTSVEVELETDINETLYSLMEEGFEPHYALVYADVVDEVIELGRQLDVETVVYVN</sequence>
<protein>
    <recommendedName>
        <fullName evidence="3">L-fucose isomerase C-terminal domain-containing protein</fullName>
    </recommendedName>
</protein>
<dbReference type="EMBL" id="NPMS01000006">
    <property type="protein sequence ID" value="OZU88006.1"/>
    <property type="molecule type" value="Genomic_DNA"/>
</dbReference>
<organism evidence="4 5">
    <name type="scientific">Virgibacillus indicus</name>
    <dbReference type="NCBI Taxonomy" id="2024554"/>
    <lineage>
        <taxon>Bacteria</taxon>
        <taxon>Bacillati</taxon>
        <taxon>Bacillota</taxon>
        <taxon>Bacilli</taxon>
        <taxon>Bacillales</taxon>
        <taxon>Bacillaceae</taxon>
        <taxon>Virgibacillus</taxon>
    </lineage>
</organism>
<dbReference type="PANTHER" id="PTHR36120:SF1">
    <property type="entry name" value="L-FUCOSE ISOMERASE C-TERMINAL DOMAIN-CONTAINING PROTEIN"/>
    <property type="match status" value="1"/>
</dbReference>
<dbReference type="SUPFAM" id="SSF53743">
    <property type="entry name" value="FucI/AraA N-terminal and middle domains"/>
    <property type="match status" value="1"/>
</dbReference>
<evidence type="ECO:0000259" key="3">
    <source>
        <dbReference type="Pfam" id="PF02952"/>
    </source>
</evidence>
<dbReference type="Pfam" id="PF02952">
    <property type="entry name" value="Fucose_iso_C"/>
    <property type="match status" value="1"/>
</dbReference>
<keyword evidence="2" id="KW-0119">Carbohydrate metabolism</keyword>
<keyword evidence="1" id="KW-0413">Isomerase</keyword>
<dbReference type="Proteomes" id="UP000216498">
    <property type="component" value="Unassembled WGS sequence"/>
</dbReference>
<dbReference type="PANTHER" id="PTHR36120">
    <property type="entry name" value="FUCOSE ISOMERASE"/>
    <property type="match status" value="1"/>
</dbReference>
<reference evidence="4 5" key="1">
    <citation type="submission" date="2017-08" db="EMBL/GenBank/DDBJ databases">
        <title>Virgibacillus indicus sp. nov. and Virgibacillus profoundi sp. nov, two moderately halophilic bacteria isolated from marine sediment by using the Microfluidic Streak Plate.</title>
        <authorList>
            <person name="Xu B."/>
            <person name="Hu B."/>
            <person name="Wang J."/>
            <person name="Zhu Y."/>
            <person name="Huang L."/>
            <person name="Du W."/>
            <person name="Huang Y."/>
        </authorList>
    </citation>
    <scope>NUCLEOTIDE SEQUENCE [LARGE SCALE GENOMIC DNA]</scope>
    <source>
        <strain evidence="4 5">IO3-P2-C2</strain>
    </source>
</reference>
<evidence type="ECO:0000313" key="5">
    <source>
        <dbReference type="Proteomes" id="UP000216498"/>
    </source>
</evidence>
<name>A0A265N9L3_9BACI</name>